<dbReference type="EMBL" id="CAJB01000173">
    <property type="protein sequence ID" value="CCH78121.1"/>
    <property type="molecule type" value="Genomic_DNA"/>
</dbReference>
<evidence type="ECO:0000256" key="2">
    <source>
        <dbReference type="ARBA" id="ARBA00005983"/>
    </source>
</evidence>
<keyword evidence="3" id="KW-0808">Transferase</keyword>
<dbReference type="PROSITE" id="PS50146">
    <property type="entry name" value="DAGK"/>
    <property type="match status" value="1"/>
</dbReference>
<dbReference type="GO" id="GO:0016301">
    <property type="term" value="F:kinase activity"/>
    <property type="evidence" value="ECO:0007669"/>
    <property type="project" value="UniProtKB-KW"/>
</dbReference>
<evidence type="ECO:0000256" key="1">
    <source>
        <dbReference type="ARBA" id="ARBA00001946"/>
    </source>
</evidence>
<evidence type="ECO:0000256" key="5">
    <source>
        <dbReference type="ARBA" id="ARBA00022777"/>
    </source>
</evidence>
<feature type="domain" description="DAGKc" evidence="9">
    <location>
        <begin position="1"/>
        <end position="58"/>
    </location>
</feature>
<comment type="cofactor">
    <cofactor evidence="1">
        <name>Mg(2+)</name>
        <dbReference type="ChEBI" id="CHEBI:18420"/>
    </cofactor>
</comment>
<dbReference type="GO" id="GO:0005524">
    <property type="term" value="F:ATP binding"/>
    <property type="evidence" value="ECO:0007669"/>
    <property type="project" value="UniProtKB-KW"/>
</dbReference>
<dbReference type="Gene3D" id="3.40.50.10330">
    <property type="entry name" value="Probable inorganic polyphosphate/atp-NAD kinase, domain 1"/>
    <property type="match status" value="1"/>
</dbReference>
<dbReference type="GO" id="GO:0008654">
    <property type="term" value="P:phospholipid biosynthetic process"/>
    <property type="evidence" value="ECO:0007669"/>
    <property type="project" value="UniProtKB-KW"/>
</dbReference>
<dbReference type="SUPFAM" id="SSF111331">
    <property type="entry name" value="NAD kinase/diacylglycerol kinase-like"/>
    <property type="match status" value="1"/>
</dbReference>
<organism evidence="10 11">
    <name type="scientific">Nostocoides japonicum T1-X7</name>
    <dbReference type="NCBI Taxonomy" id="1194083"/>
    <lineage>
        <taxon>Bacteria</taxon>
        <taxon>Bacillati</taxon>
        <taxon>Actinomycetota</taxon>
        <taxon>Actinomycetes</taxon>
        <taxon>Micrococcales</taxon>
        <taxon>Intrasporangiaceae</taxon>
        <taxon>Nostocoides</taxon>
    </lineage>
</organism>
<sequence length="241" mass="25187">MAEALAGTRTPLGLLPSGTGNLLARTMGLPLADLEAGLDVALGGQNLRVDVGRLRAERPAEGAATDHVFVVMAGLGFDAAIMATTDDELKAKVGWPAYLVSGARNLRGDRFHVTVSAGPEETVVFDGRTRMAVVGNCGRLLGGIDLMPDARIDDGLLDTILISPRTMAGWVAVAARVLGRKGTSGTRVHRHTATRFVVRPSRPEPLQVDGDVIGPASAITTEVWPGALTVRVPVGYQAPVA</sequence>
<dbReference type="Pfam" id="PF00781">
    <property type="entry name" value="DAGK_cat"/>
    <property type="match status" value="1"/>
</dbReference>
<evidence type="ECO:0000256" key="6">
    <source>
        <dbReference type="ARBA" id="ARBA00022840"/>
    </source>
</evidence>
<evidence type="ECO:0000256" key="4">
    <source>
        <dbReference type="ARBA" id="ARBA00022741"/>
    </source>
</evidence>
<accession>A0A077LWP1</accession>
<keyword evidence="7" id="KW-0443">Lipid metabolism</keyword>
<dbReference type="GO" id="GO:0005886">
    <property type="term" value="C:plasma membrane"/>
    <property type="evidence" value="ECO:0007669"/>
    <property type="project" value="TreeGrafter"/>
</dbReference>
<dbReference type="Pfam" id="PF19279">
    <property type="entry name" value="YegS_C"/>
    <property type="match status" value="1"/>
</dbReference>
<gene>
    <name evidence="10" type="ORF">BN12_2540003</name>
</gene>
<dbReference type="InterPro" id="IPR001206">
    <property type="entry name" value="Diacylglycerol_kinase_cat_dom"/>
</dbReference>
<dbReference type="Gene3D" id="2.60.200.40">
    <property type="match status" value="1"/>
</dbReference>
<keyword evidence="5" id="KW-0418">Kinase</keyword>
<keyword evidence="7" id="KW-0594">Phospholipid biosynthesis</keyword>
<dbReference type="InterPro" id="IPR050187">
    <property type="entry name" value="Lipid_Phosphate_FormReg"/>
</dbReference>
<evidence type="ECO:0000313" key="11">
    <source>
        <dbReference type="Proteomes" id="UP000035721"/>
    </source>
</evidence>
<proteinExistence type="inferred from homology"/>
<dbReference type="InterPro" id="IPR016064">
    <property type="entry name" value="NAD/diacylglycerol_kinase_sf"/>
</dbReference>
<evidence type="ECO:0000256" key="8">
    <source>
        <dbReference type="ARBA" id="ARBA00023264"/>
    </source>
</evidence>
<evidence type="ECO:0000259" key="9">
    <source>
        <dbReference type="PROSITE" id="PS50146"/>
    </source>
</evidence>
<comment type="caution">
    <text evidence="10">The sequence shown here is derived from an EMBL/GenBank/DDBJ whole genome shotgun (WGS) entry which is preliminary data.</text>
</comment>
<dbReference type="STRING" id="1194083.BN12_2540003"/>
<evidence type="ECO:0000313" key="10">
    <source>
        <dbReference type="EMBL" id="CCH78121.1"/>
    </source>
</evidence>
<dbReference type="AlphaFoldDB" id="A0A077LWP1"/>
<keyword evidence="4" id="KW-0547">Nucleotide-binding</keyword>
<keyword evidence="11" id="KW-1185">Reference proteome</keyword>
<dbReference type="PANTHER" id="PTHR12358:SF106">
    <property type="entry name" value="LIPID KINASE YEGS"/>
    <property type="match status" value="1"/>
</dbReference>
<dbReference type="InterPro" id="IPR017438">
    <property type="entry name" value="ATP-NAD_kinase_N"/>
</dbReference>
<dbReference type="InterPro" id="IPR045540">
    <property type="entry name" value="YegS/DAGK_C"/>
</dbReference>
<protein>
    <recommendedName>
        <fullName evidence="9">DAGKc domain-containing protein</fullName>
    </recommendedName>
</protein>
<dbReference type="PANTHER" id="PTHR12358">
    <property type="entry name" value="SPHINGOSINE KINASE"/>
    <property type="match status" value="1"/>
</dbReference>
<evidence type="ECO:0000256" key="7">
    <source>
        <dbReference type="ARBA" id="ARBA00023209"/>
    </source>
</evidence>
<reference evidence="10 11" key="1">
    <citation type="journal article" date="2013" name="ISME J.">
        <title>A metabolic model for members of the genus Tetrasphaera involved in enhanced biological phosphorus removal.</title>
        <authorList>
            <person name="Kristiansen R."/>
            <person name="Nguyen H.T.T."/>
            <person name="Saunders A.M."/>
            <person name="Nielsen J.L."/>
            <person name="Wimmer R."/>
            <person name="Le V.Q."/>
            <person name="McIlroy S.J."/>
            <person name="Petrovski S."/>
            <person name="Seviour R.J."/>
            <person name="Calteau A."/>
            <person name="Nielsen K.L."/>
            <person name="Nielsen P.H."/>
        </authorList>
    </citation>
    <scope>NUCLEOTIDE SEQUENCE [LARGE SCALE GENOMIC DNA]</scope>
    <source>
        <strain evidence="10 11">T1-X7</strain>
    </source>
</reference>
<evidence type="ECO:0000256" key="3">
    <source>
        <dbReference type="ARBA" id="ARBA00022679"/>
    </source>
</evidence>
<keyword evidence="7" id="KW-0444">Lipid biosynthesis</keyword>
<comment type="similarity">
    <text evidence="2">Belongs to the diacylglycerol/lipid kinase family.</text>
</comment>
<keyword evidence="6" id="KW-0067">ATP-binding</keyword>
<dbReference type="Proteomes" id="UP000035721">
    <property type="component" value="Unassembled WGS sequence"/>
</dbReference>
<keyword evidence="8" id="KW-1208">Phospholipid metabolism</keyword>
<name>A0A077LWP1_9MICO</name>